<gene>
    <name evidence="7" type="ORF">F0562_008754</name>
</gene>
<dbReference type="PANTHER" id="PTHR47527:SF3">
    <property type="entry name" value="RING_FYVE_PHD ZINC FINGER SUPERFAMILY PROTEIN"/>
    <property type="match status" value="1"/>
</dbReference>
<feature type="domain" description="BAH" evidence="6">
    <location>
        <begin position="414"/>
        <end position="541"/>
    </location>
</feature>
<keyword evidence="3" id="KW-0862">Zinc</keyword>
<dbReference type="InterPro" id="IPR019787">
    <property type="entry name" value="Znf_PHD-finger"/>
</dbReference>
<proteinExistence type="predicted"/>
<dbReference type="PANTHER" id="PTHR47527">
    <property type="entry name" value="RING/FYVE/PHD ZINC FINGER SUPERFAMILY PROTEIN"/>
    <property type="match status" value="1"/>
</dbReference>
<keyword evidence="8" id="KW-1185">Reference proteome</keyword>
<protein>
    <recommendedName>
        <fullName evidence="9">PHD-type domain-containing protein</fullName>
    </recommendedName>
</protein>
<dbReference type="GO" id="GO:0008270">
    <property type="term" value="F:zinc ion binding"/>
    <property type="evidence" value="ECO:0007669"/>
    <property type="project" value="UniProtKB-KW"/>
</dbReference>
<dbReference type="PROSITE" id="PS51038">
    <property type="entry name" value="BAH"/>
    <property type="match status" value="1"/>
</dbReference>
<name>A0A5J5AC27_9ASTE</name>
<dbReference type="PROSITE" id="PS50016">
    <property type="entry name" value="ZF_PHD_2"/>
    <property type="match status" value="1"/>
</dbReference>
<dbReference type="EMBL" id="CM018046">
    <property type="protein sequence ID" value="KAA8527017.1"/>
    <property type="molecule type" value="Genomic_DNA"/>
</dbReference>
<evidence type="ECO:0000256" key="3">
    <source>
        <dbReference type="ARBA" id="ARBA00022833"/>
    </source>
</evidence>
<dbReference type="Pfam" id="PF00628">
    <property type="entry name" value="PHD"/>
    <property type="match status" value="1"/>
</dbReference>
<evidence type="ECO:0000259" key="5">
    <source>
        <dbReference type="PROSITE" id="PS50016"/>
    </source>
</evidence>
<accession>A0A5J5AC27</accession>
<dbReference type="CDD" id="cd04370">
    <property type="entry name" value="BAH"/>
    <property type="match status" value="1"/>
</dbReference>
<dbReference type="OrthoDB" id="787137at2759"/>
<evidence type="ECO:0008006" key="9">
    <source>
        <dbReference type="Google" id="ProtNLM"/>
    </source>
</evidence>
<dbReference type="InterPro" id="IPR043151">
    <property type="entry name" value="BAH_sf"/>
</dbReference>
<dbReference type="AlphaFoldDB" id="A0A5J5AC27"/>
<evidence type="ECO:0000313" key="8">
    <source>
        <dbReference type="Proteomes" id="UP000325577"/>
    </source>
</evidence>
<reference evidence="7 8" key="1">
    <citation type="submission" date="2019-09" db="EMBL/GenBank/DDBJ databases">
        <title>A chromosome-level genome assembly of the Chinese tupelo Nyssa sinensis.</title>
        <authorList>
            <person name="Yang X."/>
            <person name="Kang M."/>
            <person name="Yang Y."/>
            <person name="Xiong H."/>
            <person name="Wang M."/>
            <person name="Zhang Z."/>
            <person name="Wang Z."/>
            <person name="Wu H."/>
            <person name="Ma T."/>
            <person name="Liu J."/>
            <person name="Xi Z."/>
        </authorList>
    </citation>
    <scope>NUCLEOTIDE SEQUENCE [LARGE SCALE GENOMIC DNA]</scope>
    <source>
        <strain evidence="7">J267</strain>
        <tissue evidence="7">Leaf</tissue>
    </source>
</reference>
<keyword evidence="2 4" id="KW-0863">Zinc-finger</keyword>
<organism evidence="7 8">
    <name type="scientific">Nyssa sinensis</name>
    <dbReference type="NCBI Taxonomy" id="561372"/>
    <lineage>
        <taxon>Eukaryota</taxon>
        <taxon>Viridiplantae</taxon>
        <taxon>Streptophyta</taxon>
        <taxon>Embryophyta</taxon>
        <taxon>Tracheophyta</taxon>
        <taxon>Spermatophyta</taxon>
        <taxon>Magnoliopsida</taxon>
        <taxon>eudicotyledons</taxon>
        <taxon>Gunneridae</taxon>
        <taxon>Pentapetalae</taxon>
        <taxon>asterids</taxon>
        <taxon>Cornales</taxon>
        <taxon>Nyssaceae</taxon>
        <taxon>Nyssa</taxon>
    </lineage>
</organism>
<dbReference type="Gene3D" id="2.30.30.490">
    <property type="match status" value="1"/>
</dbReference>
<dbReference type="SMART" id="SM00249">
    <property type="entry name" value="PHD"/>
    <property type="match status" value="1"/>
</dbReference>
<dbReference type="InterPro" id="IPR001965">
    <property type="entry name" value="Znf_PHD"/>
</dbReference>
<sequence>MEDQMVLLMHHKFKQILPEITPQAKTPTWVVQPQSASSAKIGSDNKVAAHNSIKVEGTADLSTSRVAPHVTTSKPFISQTTSGNLQNIHQHSQGMNFVQAPSLSNSHNEIGKIVQKVLQPQLPEHLTWTPPSRDYMNKALTCQLCKLTINEVESVLVCDACEKGSHLKCLQFQNQKGIPRGEWHCVKCLTLSNGKPLPPKYGRVMRNISAPKVSSSTPAVQSSPDKKVGSLDEKIHRQKIMANGNSCLQRICSNNVTETSSITSVSPAGSSVDRSCEKKLVSESKVQPPAKSSETIIIALDHLQASHNVQDNDPTGLPNSAEIPVRHCFDNNLMVKDSEKSSSRETLDCDPNCEIKQDELGVARANPVEAGTSVGAREWARSSSDRLRCVDWIGDVLQVVDEKTYYQSCCINGIVYKVQDHALFCSNNDKLVPSKLQAMWEDGKTRSKWVTINRCYFPGDLPEVVGRPCTPESNEVYESNHASTMMAGLIQGPCEVLPPGKFVEESERRIRLGTGTNDGLWPLFLCKWFYDKSKGLFRDVSSCGQMYISR</sequence>
<dbReference type="Gene3D" id="3.30.40.10">
    <property type="entry name" value="Zinc/RING finger domain, C3HC4 (zinc finger)"/>
    <property type="match status" value="1"/>
</dbReference>
<dbReference type="SUPFAM" id="SSF57903">
    <property type="entry name" value="FYVE/PHD zinc finger"/>
    <property type="match status" value="1"/>
</dbReference>
<dbReference type="InterPro" id="IPR011011">
    <property type="entry name" value="Znf_FYVE_PHD"/>
</dbReference>
<evidence type="ECO:0000256" key="4">
    <source>
        <dbReference type="PROSITE-ProRule" id="PRU00146"/>
    </source>
</evidence>
<evidence type="ECO:0000313" key="7">
    <source>
        <dbReference type="EMBL" id="KAA8527017.1"/>
    </source>
</evidence>
<dbReference type="InterPro" id="IPR013083">
    <property type="entry name" value="Znf_RING/FYVE/PHD"/>
</dbReference>
<dbReference type="GO" id="GO:0003682">
    <property type="term" value="F:chromatin binding"/>
    <property type="evidence" value="ECO:0007669"/>
    <property type="project" value="InterPro"/>
</dbReference>
<keyword evidence="1" id="KW-0479">Metal-binding</keyword>
<evidence type="ECO:0000256" key="1">
    <source>
        <dbReference type="ARBA" id="ARBA00022723"/>
    </source>
</evidence>
<evidence type="ECO:0000256" key="2">
    <source>
        <dbReference type="ARBA" id="ARBA00022771"/>
    </source>
</evidence>
<dbReference type="InterPro" id="IPR001025">
    <property type="entry name" value="BAH_dom"/>
</dbReference>
<dbReference type="Pfam" id="PF01426">
    <property type="entry name" value="BAH"/>
    <property type="match status" value="1"/>
</dbReference>
<dbReference type="Proteomes" id="UP000325577">
    <property type="component" value="Linkage Group LG3"/>
</dbReference>
<feature type="domain" description="PHD-type" evidence="5">
    <location>
        <begin position="139"/>
        <end position="191"/>
    </location>
</feature>
<evidence type="ECO:0000259" key="6">
    <source>
        <dbReference type="PROSITE" id="PS51038"/>
    </source>
</evidence>